<reference evidence="1 2" key="1">
    <citation type="submission" date="2021-06" db="EMBL/GenBank/DDBJ databases">
        <title>Complete genome sequence of Erwinia phage pEa_SNUABM_33.</title>
        <authorList>
            <person name="Kim S.G."/>
            <person name="Park S.C."/>
        </authorList>
    </citation>
    <scope>NUCLEOTIDE SEQUENCE [LARGE SCALE GENOMIC DNA]</scope>
</reference>
<name>A0AAE7XMI9_9CAUD</name>
<protein>
    <submittedName>
        <fullName evidence="1">Uncharacterized protein</fullName>
    </submittedName>
</protein>
<evidence type="ECO:0000313" key="2">
    <source>
        <dbReference type="Proteomes" id="UP000827805"/>
    </source>
</evidence>
<dbReference type="Proteomes" id="UP000827805">
    <property type="component" value="Segment"/>
</dbReference>
<gene>
    <name evidence="1" type="ORF">pEaSNUABM33_00145</name>
</gene>
<organism evidence="1 2">
    <name type="scientific">Erwinia phage pEa_SNUABM_33</name>
    <dbReference type="NCBI Taxonomy" id="2869556"/>
    <lineage>
        <taxon>Viruses</taxon>
        <taxon>Duplodnaviria</taxon>
        <taxon>Heunggongvirae</taxon>
        <taxon>Uroviricota</taxon>
        <taxon>Caudoviricetes</taxon>
        <taxon>Alexandravirus</taxon>
        <taxon>Alexandravirus SNUABM33</taxon>
    </lineage>
</organism>
<proteinExistence type="predicted"/>
<sequence length="260" mass="29547">MDQSIRSESFDTSDMGLVGLNAIDMHKEDVSRTAKSIRVDASRFGIETGSFNLDVNVWLPKAAEMYNTSRNIRDYIIVPVPVNITELPNTNGDAFSLQEWLTFNPDQGRLAYQTFIGKPTFIEHNNNKDYRQAMGMIFDSNLSKLKNFRGDHARLTLLLAFDRTRCPERCDRILSGDLNTYSKGTTYRAYKCSICGQLVTPKHRNFCSHTAFNKPTYLDARSGRLVYRDCKMLTGFECSSVDDPAFACAATYKEHLLRMA</sequence>
<evidence type="ECO:0000313" key="1">
    <source>
        <dbReference type="EMBL" id="QZE58021.1"/>
    </source>
</evidence>
<accession>A0AAE7XMI9</accession>
<keyword evidence="2" id="KW-1185">Reference proteome</keyword>
<dbReference type="EMBL" id="MZ443779">
    <property type="protein sequence ID" value="QZE58021.1"/>
    <property type="molecule type" value="Genomic_DNA"/>
</dbReference>